<dbReference type="FunCoup" id="A0A4Q1BVU7">
    <property type="interactions" value="155"/>
</dbReference>
<keyword evidence="5" id="KW-0479">Metal-binding</keyword>
<feature type="compositionally biased region" description="Low complexity" evidence="9">
    <location>
        <begin position="707"/>
        <end position="722"/>
    </location>
</feature>
<evidence type="ECO:0000256" key="4">
    <source>
        <dbReference type="ARBA" id="ARBA00021616"/>
    </source>
</evidence>
<feature type="region of interest" description="Disordered" evidence="9">
    <location>
        <begin position="1123"/>
        <end position="1168"/>
    </location>
</feature>
<dbReference type="Proteomes" id="UP000289152">
    <property type="component" value="Unassembled WGS sequence"/>
</dbReference>
<evidence type="ECO:0000259" key="11">
    <source>
        <dbReference type="PROSITE" id="PS51321"/>
    </source>
</evidence>
<protein>
    <recommendedName>
        <fullName evidence="4">Transcription factor BYE1</fullName>
    </recommendedName>
</protein>
<dbReference type="Pfam" id="PF07500">
    <property type="entry name" value="TFIIS_M"/>
    <property type="match status" value="1"/>
</dbReference>
<dbReference type="CDD" id="cd00024">
    <property type="entry name" value="CD_CSD"/>
    <property type="match status" value="1"/>
</dbReference>
<evidence type="ECO:0000256" key="5">
    <source>
        <dbReference type="ARBA" id="ARBA00022723"/>
    </source>
</evidence>
<dbReference type="GO" id="GO:0005634">
    <property type="term" value="C:nucleus"/>
    <property type="evidence" value="ECO:0007669"/>
    <property type="project" value="UniProtKB-SubCell"/>
</dbReference>
<dbReference type="OrthoDB" id="436852at2759"/>
<dbReference type="SMART" id="SM00298">
    <property type="entry name" value="CHROMO"/>
    <property type="match status" value="1"/>
</dbReference>
<feature type="region of interest" description="Disordered" evidence="9">
    <location>
        <begin position="457"/>
        <end position="478"/>
    </location>
</feature>
<comment type="caution">
    <text evidence="12">The sequence shown here is derived from an EMBL/GenBank/DDBJ whole genome shotgun (WGS) entry which is preliminary data.</text>
</comment>
<keyword evidence="8" id="KW-0539">Nucleus</keyword>
<evidence type="ECO:0000256" key="8">
    <source>
        <dbReference type="ARBA" id="ARBA00023242"/>
    </source>
</evidence>
<feature type="region of interest" description="Disordered" evidence="9">
    <location>
        <begin position="865"/>
        <end position="897"/>
    </location>
</feature>
<comment type="subcellular location">
    <subcellularLocation>
        <location evidence="2">Nucleus</location>
    </subcellularLocation>
</comment>
<dbReference type="AlphaFoldDB" id="A0A4Q1BVU7"/>
<evidence type="ECO:0000313" key="13">
    <source>
        <dbReference type="Proteomes" id="UP000289152"/>
    </source>
</evidence>
<dbReference type="PANTHER" id="PTHR22812">
    <property type="entry name" value="CHROMOBOX PROTEIN"/>
    <property type="match status" value="1"/>
</dbReference>
<proteinExistence type="inferred from homology"/>
<dbReference type="STRING" id="5217.A0A4Q1BVU7"/>
<gene>
    <name evidence="12" type="ORF">M231_00259</name>
</gene>
<dbReference type="PROSITE" id="PS50013">
    <property type="entry name" value="CHROMO_2"/>
    <property type="match status" value="1"/>
</dbReference>
<feature type="compositionally biased region" description="Acidic residues" evidence="9">
    <location>
        <begin position="1038"/>
        <end position="1067"/>
    </location>
</feature>
<feature type="region of interest" description="Disordered" evidence="9">
    <location>
        <begin position="395"/>
        <end position="419"/>
    </location>
</feature>
<dbReference type="InterPro" id="IPR003618">
    <property type="entry name" value="TFIIS_cen_dom"/>
</dbReference>
<feature type="region of interest" description="Disordered" evidence="9">
    <location>
        <begin position="1"/>
        <end position="26"/>
    </location>
</feature>
<dbReference type="InterPro" id="IPR036575">
    <property type="entry name" value="TFIIS_cen_dom_sf"/>
</dbReference>
<feature type="region of interest" description="Disordered" evidence="9">
    <location>
        <begin position="698"/>
        <end position="739"/>
    </location>
</feature>
<evidence type="ECO:0000313" key="12">
    <source>
        <dbReference type="EMBL" id="RXK42269.1"/>
    </source>
</evidence>
<dbReference type="InterPro" id="IPR011011">
    <property type="entry name" value="Znf_FYVE_PHD"/>
</dbReference>
<feature type="compositionally biased region" description="Low complexity" evidence="9">
    <location>
        <begin position="155"/>
        <end position="167"/>
    </location>
</feature>
<feature type="compositionally biased region" description="Low complexity" evidence="9">
    <location>
        <begin position="219"/>
        <end position="237"/>
    </location>
</feature>
<dbReference type="Gene3D" id="2.40.50.40">
    <property type="match status" value="1"/>
</dbReference>
<keyword evidence="6" id="KW-0863">Zinc-finger</keyword>
<sequence>MSQVINPQDAGPSAPRQSSRVKVKSERAIGFEQTNKLFAPRNKEAENVQVEIATPLVKTSPKGKKKTKVKGKSTKVQKKDVDEQVFCICRKPSGDDDGPMIECDQCKDWFHFSCVGLDDTTATQIVGHETISTPTSNSAKQPKPRSIPTKIQTRSDSPVSSHSASTSSGGGSEVHISEAESDSEADIESHQPPPNKRPRISAIKTPSVGKLVTQAVQKPRQSPTVPVSPVVTRKPSVSIPPGGLPPARKFVVDKLASVVNGLFEGWDDLAVGKYSAELEKAIFDGFKEVKDGKEVAGVRYKAQFNLLSSSLPKARPDLLQSITSGVLTSIQVANLTSADLASEERLAEIKRAKETALAQTVKSRSTEEPSAIRFGRDGFEKAEDTHEKEMTVLAEQEKAERRRESLKLNAEKSDNVNDNLGGNNSILDDHENHHHHHIGSIVVSAMTVTPVDTSALRRSESTDNAPLPSPSLTKGPVITSAWGGGEGIEEKMNVDLGLGTQEQELDLSDIIPTTEEPLDLKAQEELVTFEALPVVWRGGLINPAAPSDHIPPMQTRLICTHPNPIDWRIMLPHDPIAITGRVPTSSSLKFLSDSRLSPGKELLTVAFTLDPSASEEQIKTWTELVEYHINRDRHAIYLPYGNHPPPKAAKELYLIPLRPSDPSPEVTDLIEGYNLPRERRESMFLGVFVANKEIPTHLSPSQTNFTPVPSIPSLNNPSSNSPYGITPNPPSIQPGHPTYISQPFGGIDVGNVPQNQLAPPMGPLQNAQLQALMASLNPGILAGVPNTGGLSTVGGVPGTSVVPAVPGLSGIGGIVGVGGIGVPGVGAGLSPSQAPGQGMLPPPIPPTSYGHSYGYQPPVDQYARPPPMGMNQQGQMGQRSRGGWENRGAGPRPRDKTTKIKPEFVAGHLTPCYHSSKTASPAPIHPLSLNPLKTSIKVSNPSVPSSSVLSPPSRNLLASLSGIFSPNKPKSTSVAPPLEPEVIPAQADKDVDEIEVEGESVVSIQQEIETEVEKQLEVEKDKEKDEMVAKSKDPKEDEVMEEPVVEEEVQEVGNGEEEEDEDEEVEEYEVQAILDHKQSKGKFEYLVAWKGYGPEHNTWEPEQNVSHADGIVKAYWETRPKTIEKVKKRSRQSSTPVKMEKKPRTSKSANGSSRRKPISVDEDDVGPDWEETHVDAVDKYEDVRDWEELVSTVDTIERGEGGTLLVYMTMCVSIFSFPQISV</sequence>
<dbReference type="InterPro" id="IPR051219">
    <property type="entry name" value="Heterochromatin_chromo-domain"/>
</dbReference>
<evidence type="ECO:0000256" key="9">
    <source>
        <dbReference type="SAM" id="MobiDB-lite"/>
    </source>
</evidence>
<feature type="compositionally biased region" description="Basic and acidic residues" evidence="9">
    <location>
        <begin position="395"/>
        <end position="415"/>
    </location>
</feature>
<dbReference type="GO" id="GO:0006338">
    <property type="term" value="P:chromatin remodeling"/>
    <property type="evidence" value="ECO:0007669"/>
    <property type="project" value="UniProtKB-ARBA"/>
</dbReference>
<comment type="function">
    <text evidence="1">Negative regulator of transcription elongation.</text>
</comment>
<evidence type="ECO:0000256" key="1">
    <source>
        <dbReference type="ARBA" id="ARBA00002311"/>
    </source>
</evidence>
<evidence type="ECO:0000256" key="7">
    <source>
        <dbReference type="ARBA" id="ARBA00022833"/>
    </source>
</evidence>
<dbReference type="InterPro" id="IPR013083">
    <property type="entry name" value="Znf_RING/FYVE/PHD"/>
</dbReference>
<dbReference type="SUPFAM" id="SSF57903">
    <property type="entry name" value="FYVE/PHD zinc finger"/>
    <property type="match status" value="1"/>
</dbReference>
<keyword evidence="7" id="KW-0862">Zinc</keyword>
<dbReference type="InterPro" id="IPR019787">
    <property type="entry name" value="Znf_PHD-finger"/>
</dbReference>
<dbReference type="Pfam" id="PF00628">
    <property type="entry name" value="PHD"/>
    <property type="match status" value="1"/>
</dbReference>
<dbReference type="GO" id="GO:0006351">
    <property type="term" value="P:DNA-templated transcription"/>
    <property type="evidence" value="ECO:0007669"/>
    <property type="project" value="InterPro"/>
</dbReference>
<reference evidence="12 13" key="1">
    <citation type="submission" date="2016-06" db="EMBL/GenBank/DDBJ databases">
        <title>Evolution of pathogenesis and genome organization in the Tremellales.</title>
        <authorList>
            <person name="Cuomo C."/>
            <person name="Litvintseva A."/>
            <person name="Heitman J."/>
            <person name="Chen Y."/>
            <person name="Sun S."/>
            <person name="Springer D."/>
            <person name="Dromer F."/>
            <person name="Young S."/>
            <person name="Zeng Q."/>
            <person name="Chapman S."/>
            <person name="Gujja S."/>
            <person name="Saif S."/>
            <person name="Birren B."/>
        </authorList>
    </citation>
    <scope>NUCLEOTIDE SEQUENCE [LARGE SCALE GENOMIC DNA]</scope>
    <source>
        <strain evidence="12 13">ATCC 28783</strain>
    </source>
</reference>
<dbReference type="VEuPathDB" id="FungiDB:TREMEDRAFT_69362"/>
<feature type="compositionally biased region" description="Basic and acidic residues" evidence="9">
    <location>
        <begin position="1016"/>
        <end position="1037"/>
    </location>
</feature>
<name>A0A4Q1BVU7_TREME</name>
<evidence type="ECO:0000259" key="10">
    <source>
        <dbReference type="PROSITE" id="PS50013"/>
    </source>
</evidence>
<feature type="region of interest" description="Disordered" evidence="9">
    <location>
        <begin position="960"/>
        <end position="980"/>
    </location>
</feature>
<dbReference type="InterPro" id="IPR016197">
    <property type="entry name" value="Chromo-like_dom_sf"/>
</dbReference>
<feature type="domain" description="Chromo" evidence="10">
    <location>
        <begin position="1068"/>
        <end position="1127"/>
    </location>
</feature>
<dbReference type="CDD" id="cd21538">
    <property type="entry name" value="SPOC_TFIIS"/>
    <property type="match status" value="1"/>
</dbReference>
<evidence type="ECO:0000256" key="3">
    <source>
        <dbReference type="ARBA" id="ARBA00011050"/>
    </source>
</evidence>
<dbReference type="GO" id="GO:0008270">
    <property type="term" value="F:zinc ion binding"/>
    <property type="evidence" value="ECO:0007669"/>
    <property type="project" value="UniProtKB-KW"/>
</dbReference>
<dbReference type="Gene3D" id="3.30.40.10">
    <property type="entry name" value="Zinc/RING finger domain, C3HC4 (zinc finger)"/>
    <property type="match status" value="1"/>
</dbReference>
<feature type="region of interest" description="Disordered" evidence="9">
    <location>
        <begin position="1016"/>
        <end position="1067"/>
    </location>
</feature>
<feature type="compositionally biased region" description="Low complexity" evidence="9">
    <location>
        <begin position="869"/>
        <end position="883"/>
    </location>
</feature>
<accession>A0A4Q1BVU7</accession>
<dbReference type="InterPro" id="IPR012921">
    <property type="entry name" value="SPOC_C"/>
</dbReference>
<organism evidence="12 13">
    <name type="scientific">Tremella mesenterica</name>
    <name type="common">Jelly fungus</name>
    <dbReference type="NCBI Taxonomy" id="5217"/>
    <lineage>
        <taxon>Eukaryota</taxon>
        <taxon>Fungi</taxon>
        <taxon>Dikarya</taxon>
        <taxon>Basidiomycota</taxon>
        <taxon>Agaricomycotina</taxon>
        <taxon>Tremellomycetes</taxon>
        <taxon>Tremellales</taxon>
        <taxon>Tremellaceae</taxon>
        <taxon>Tremella</taxon>
    </lineage>
</organism>
<evidence type="ECO:0000256" key="2">
    <source>
        <dbReference type="ARBA" id="ARBA00004123"/>
    </source>
</evidence>
<dbReference type="Pfam" id="PF07744">
    <property type="entry name" value="SPOC"/>
    <property type="match status" value="1"/>
</dbReference>
<dbReference type="SUPFAM" id="SSF54160">
    <property type="entry name" value="Chromo domain-like"/>
    <property type="match status" value="1"/>
</dbReference>
<dbReference type="InterPro" id="IPR023780">
    <property type="entry name" value="Chromo_domain"/>
</dbReference>
<dbReference type="Pfam" id="PF00385">
    <property type="entry name" value="Chromo"/>
    <property type="match status" value="1"/>
</dbReference>
<dbReference type="PROSITE" id="PS51321">
    <property type="entry name" value="TFIIS_CENTRAL"/>
    <property type="match status" value="1"/>
</dbReference>
<feature type="compositionally biased region" description="Polar residues" evidence="9">
    <location>
        <begin position="962"/>
        <end position="974"/>
    </location>
</feature>
<evidence type="ECO:0000256" key="6">
    <source>
        <dbReference type="ARBA" id="ARBA00022771"/>
    </source>
</evidence>
<feature type="domain" description="TFIIS central" evidence="11">
    <location>
        <begin position="254"/>
        <end position="368"/>
    </location>
</feature>
<keyword evidence="13" id="KW-1185">Reference proteome</keyword>
<dbReference type="Gene3D" id="1.10.472.30">
    <property type="entry name" value="Transcription elongation factor S-II, central domain"/>
    <property type="match status" value="1"/>
</dbReference>
<feature type="region of interest" description="Disordered" evidence="9">
    <location>
        <begin position="130"/>
        <end position="239"/>
    </location>
</feature>
<dbReference type="InterPro" id="IPR000953">
    <property type="entry name" value="Chromo/chromo_shadow_dom"/>
</dbReference>
<comment type="similarity">
    <text evidence="3">Belongs to the BYE1 family.</text>
</comment>
<dbReference type="EMBL" id="SDIL01000002">
    <property type="protein sequence ID" value="RXK42269.1"/>
    <property type="molecule type" value="Genomic_DNA"/>
</dbReference>
<feature type="compositionally biased region" description="Polar residues" evidence="9">
    <location>
        <begin position="130"/>
        <end position="140"/>
    </location>
</feature>
<dbReference type="SMART" id="SM00249">
    <property type="entry name" value="PHD"/>
    <property type="match status" value="1"/>
</dbReference>
<dbReference type="InParanoid" id="A0A4Q1BVU7"/>
<dbReference type="InterPro" id="IPR001965">
    <property type="entry name" value="Znf_PHD"/>
</dbReference>